<protein>
    <submittedName>
        <fullName evidence="2">Uncharacterized protein</fullName>
    </submittedName>
</protein>
<reference evidence="2 3" key="1">
    <citation type="submission" date="2016-10" db="EMBL/GenBank/DDBJ databases">
        <authorList>
            <person name="de Groot N.N."/>
        </authorList>
    </citation>
    <scope>NUCLEOTIDE SEQUENCE [LARGE SCALE GENOMIC DNA]</scope>
    <source>
        <strain evidence="2 3">ATCC BAA-466</strain>
    </source>
</reference>
<sequence>YLVLAEDLEDTTYTFAELNKALPRTILENYRQLKEDEEKDETMVKDQLKKMIDEAIKAYEERKAESSEVYLEDYEWPEKEEITTANNTAANNTATNNTSADKTQDDPHLLKESEYEVRDGQFSQEEAYTILVKVTGLPVDYNTGYAIAGGYKFPVDGVKYFVAGDGEISTSEGDVFNRNEESRLARVKEANPTPTPTVPD</sequence>
<proteinExistence type="predicted"/>
<evidence type="ECO:0000313" key="3">
    <source>
        <dbReference type="Proteomes" id="UP000199708"/>
    </source>
</evidence>
<name>A0A1G7Q853_9LACT</name>
<feature type="region of interest" description="Disordered" evidence="1">
    <location>
        <begin position="171"/>
        <end position="200"/>
    </location>
</feature>
<feature type="compositionally biased region" description="Basic and acidic residues" evidence="1">
    <location>
        <begin position="175"/>
        <end position="189"/>
    </location>
</feature>
<evidence type="ECO:0000256" key="1">
    <source>
        <dbReference type="SAM" id="MobiDB-lite"/>
    </source>
</evidence>
<feature type="non-terminal residue" evidence="2">
    <location>
        <position position="1"/>
    </location>
</feature>
<feature type="region of interest" description="Disordered" evidence="1">
    <location>
        <begin position="82"/>
        <end position="107"/>
    </location>
</feature>
<dbReference type="AlphaFoldDB" id="A0A1G7Q853"/>
<evidence type="ECO:0000313" key="2">
    <source>
        <dbReference type="EMBL" id="SDF94663.1"/>
    </source>
</evidence>
<dbReference type="EMBL" id="FNCK01000002">
    <property type="protein sequence ID" value="SDF94663.1"/>
    <property type="molecule type" value="Genomic_DNA"/>
</dbReference>
<gene>
    <name evidence="2" type="ORF">SAMN05421791_1021</name>
</gene>
<organism evidence="2 3">
    <name type="scientific">Facklamia miroungae</name>
    <dbReference type="NCBI Taxonomy" id="120956"/>
    <lineage>
        <taxon>Bacteria</taxon>
        <taxon>Bacillati</taxon>
        <taxon>Bacillota</taxon>
        <taxon>Bacilli</taxon>
        <taxon>Lactobacillales</taxon>
        <taxon>Aerococcaceae</taxon>
        <taxon>Facklamia</taxon>
    </lineage>
</organism>
<dbReference type="RefSeq" id="WP_180363658.1">
    <property type="nucleotide sequence ID" value="NZ_FNCK01000002.1"/>
</dbReference>
<keyword evidence="3" id="KW-1185">Reference proteome</keyword>
<accession>A0A1G7Q853</accession>
<feature type="compositionally biased region" description="Low complexity" evidence="1">
    <location>
        <begin position="83"/>
        <end position="98"/>
    </location>
</feature>
<dbReference type="Proteomes" id="UP000199708">
    <property type="component" value="Unassembled WGS sequence"/>
</dbReference>